<evidence type="ECO:0000256" key="1">
    <source>
        <dbReference type="SAM" id="MobiDB-lite"/>
    </source>
</evidence>
<dbReference type="OrthoDB" id="8842400at2"/>
<dbReference type="InterPro" id="IPR029063">
    <property type="entry name" value="SAM-dependent_MTases_sf"/>
</dbReference>
<dbReference type="EMBL" id="BKAG01000003">
    <property type="protein sequence ID" value="GEP41455.1"/>
    <property type="molecule type" value="Genomic_DNA"/>
</dbReference>
<keyword evidence="3" id="KW-1185">Reference proteome</keyword>
<name>A0A512M3Y1_9BACT</name>
<dbReference type="AlphaFoldDB" id="A0A512M3Y1"/>
<dbReference type="SUPFAM" id="SSF53335">
    <property type="entry name" value="S-adenosyl-L-methionine-dependent methyltransferases"/>
    <property type="match status" value="1"/>
</dbReference>
<reference evidence="2 3" key="1">
    <citation type="submission" date="2019-07" db="EMBL/GenBank/DDBJ databases">
        <title>Whole genome shotgun sequence of Brevifollis gellanilyticus NBRC 108608.</title>
        <authorList>
            <person name="Hosoyama A."/>
            <person name="Uohara A."/>
            <person name="Ohji S."/>
            <person name="Ichikawa N."/>
        </authorList>
    </citation>
    <scope>NUCLEOTIDE SEQUENCE [LARGE SCALE GENOMIC DNA]</scope>
    <source>
        <strain evidence="2 3">NBRC 108608</strain>
    </source>
</reference>
<sequence>MALNSISAELLLHCRKLQPNASDFLMLGRQWLRISPAEAARLGQEHRLKLDDLADAKMTDTTYAEPFFERMGFQKVAALDVTRYQGAGVVHDMNTPLPAEHHGKWDWVFDGGSLEHIFDFPTAIRNCSALLKPGGLFITQCPVNNWMGHGFYQFSPELFYRTFAKDHGFRVRFAALVSLTNPPVYHALQDPADTGKRLQFNPTERLSLLFVAEKSAGAQIGEVQQSDYSVRWDQGREDEQPAKTEKPAGKSSSIAALIPTPFRRRLSEWRIKQRRQRENTRGMTRCATMSEAWDVATKN</sequence>
<evidence type="ECO:0008006" key="4">
    <source>
        <dbReference type="Google" id="ProtNLM"/>
    </source>
</evidence>
<gene>
    <name evidence="2" type="ORF">BGE01nite_07460</name>
</gene>
<organism evidence="2 3">
    <name type="scientific">Brevifollis gellanilyticus</name>
    <dbReference type="NCBI Taxonomy" id="748831"/>
    <lineage>
        <taxon>Bacteria</taxon>
        <taxon>Pseudomonadati</taxon>
        <taxon>Verrucomicrobiota</taxon>
        <taxon>Verrucomicrobiia</taxon>
        <taxon>Verrucomicrobiales</taxon>
        <taxon>Verrucomicrobiaceae</taxon>
    </lineage>
</organism>
<accession>A0A512M3Y1</accession>
<proteinExistence type="predicted"/>
<comment type="caution">
    <text evidence="2">The sequence shown here is derived from an EMBL/GenBank/DDBJ whole genome shotgun (WGS) entry which is preliminary data.</text>
</comment>
<dbReference type="RefSeq" id="WP_146848913.1">
    <property type="nucleotide sequence ID" value="NZ_BKAG01000003.1"/>
</dbReference>
<evidence type="ECO:0000313" key="3">
    <source>
        <dbReference type="Proteomes" id="UP000321577"/>
    </source>
</evidence>
<evidence type="ECO:0000313" key="2">
    <source>
        <dbReference type="EMBL" id="GEP41455.1"/>
    </source>
</evidence>
<dbReference type="Proteomes" id="UP000321577">
    <property type="component" value="Unassembled WGS sequence"/>
</dbReference>
<protein>
    <recommendedName>
        <fullName evidence="4">Methyltransferase type 11 domain-containing protein</fullName>
    </recommendedName>
</protein>
<dbReference type="Gene3D" id="3.40.50.150">
    <property type="entry name" value="Vaccinia Virus protein VP39"/>
    <property type="match status" value="1"/>
</dbReference>
<feature type="region of interest" description="Disordered" evidence="1">
    <location>
        <begin position="229"/>
        <end position="257"/>
    </location>
</feature>
<feature type="compositionally biased region" description="Basic and acidic residues" evidence="1">
    <location>
        <begin position="233"/>
        <end position="248"/>
    </location>
</feature>